<keyword evidence="2" id="KW-0472">Membrane</keyword>
<evidence type="ECO:0000256" key="1">
    <source>
        <dbReference type="SAM" id="MobiDB-lite"/>
    </source>
</evidence>
<feature type="transmembrane region" description="Helical" evidence="2">
    <location>
        <begin position="678"/>
        <end position="699"/>
    </location>
</feature>
<keyword evidence="3" id="KW-0732">Signal</keyword>
<organism evidence="4 5">
    <name type="scientific">Mya arenaria</name>
    <name type="common">Soft-shell clam</name>
    <dbReference type="NCBI Taxonomy" id="6604"/>
    <lineage>
        <taxon>Eukaryota</taxon>
        <taxon>Metazoa</taxon>
        <taxon>Spiralia</taxon>
        <taxon>Lophotrochozoa</taxon>
        <taxon>Mollusca</taxon>
        <taxon>Bivalvia</taxon>
        <taxon>Autobranchia</taxon>
        <taxon>Heteroconchia</taxon>
        <taxon>Euheterodonta</taxon>
        <taxon>Imparidentia</taxon>
        <taxon>Neoheterodontei</taxon>
        <taxon>Myida</taxon>
        <taxon>Myoidea</taxon>
        <taxon>Myidae</taxon>
        <taxon>Mya</taxon>
    </lineage>
</organism>
<protein>
    <submittedName>
        <fullName evidence="4">Uncharacterized protein</fullName>
    </submittedName>
</protein>
<dbReference type="EMBL" id="CP111014">
    <property type="protein sequence ID" value="WAR00940.1"/>
    <property type="molecule type" value="Genomic_DNA"/>
</dbReference>
<dbReference type="Proteomes" id="UP001164746">
    <property type="component" value="Chromosome 3"/>
</dbReference>
<keyword evidence="2" id="KW-1133">Transmembrane helix</keyword>
<evidence type="ECO:0000256" key="3">
    <source>
        <dbReference type="SAM" id="SignalP"/>
    </source>
</evidence>
<accession>A0ABY7DWB3</accession>
<evidence type="ECO:0000313" key="5">
    <source>
        <dbReference type="Proteomes" id="UP001164746"/>
    </source>
</evidence>
<gene>
    <name evidence="4" type="ORF">MAR_025312</name>
</gene>
<proteinExistence type="predicted"/>
<feature type="chain" id="PRO_5046408211" evidence="3">
    <location>
        <begin position="19"/>
        <end position="704"/>
    </location>
</feature>
<name>A0ABY7DWB3_MYAAR</name>
<feature type="region of interest" description="Disordered" evidence="1">
    <location>
        <begin position="515"/>
        <end position="535"/>
    </location>
</feature>
<keyword evidence="5" id="KW-1185">Reference proteome</keyword>
<feature type="signal peptide" evidence="3">
    <location>
        <begin position="1"/>
        <end position="18"/>
    </location>
</feature>
<keyword evidence="2" id="KW-0812">Transmembrane</keyword>
<sequence length="704" mass="78277">MFLIPLTVDCSTLALVHSADDGCPRLSDIQPTMTHIIGVDEIGQCRSGPHNDIDLQAVYGGRILGRSPLMGKVNPVYNDTGGQVVDVNRNTALHVFTYETFPRTKEREMTDIRNGSPRNGESHSPKMNGFGKNGHITNGNTDLMTYSDHNSTLTDVNRNKLTFTRSLNIYSDTGQDSSMEGDTRHLPGDNHDHIKGSFQLLEPVGKINQTTELKNAHNEQFLGDTISESCKTSQNTCEILGPTNIKVEIEPYNDSDYSKIDIRNKSKLSGSLKLLGYNNAGFENEEPSQTNVCKASFENRENCKRDDVPREFSNGNSHIINKSGLVIITNDNPIVSDDDGEEKEPVEIVTEVIVHSVPEHSVGLRRKAPKYSDVDRVCHSIDTDVNDWPDLGSLVRGGEIKEDVGTDFGRTARNWDGDLDTGCTDIGVREVHGRASSMPDNEHFTGDSGYETIAYVHETDNDLDDQIIDETREKESKYKKNTKSKSAKVSSKGSSANDGSTRTLKSILSNSMSASQCSCSQHSDSRHSDSDSEIQEMKSVKFSQDTVFNENKNSKYKQERIARINLREIYHGKIVSETAMAKMNPLFTDEEGKTGSITDDEKLAYKTALKQAMALSKAKGEGLNQPSYMEQYLILKAHGLKAGDDDIEQLPEWMEKPAYDRLIQRTLAKERRKCVVKWTLVLVTVFIITAVATVLGIHFQEGFS</sequence>
<feature type="compositionally biased region" description="Basic and acidic residues" evidence="1">
    <location>
        <begin position="523"/>
        <end position="535"/>
    </location>
</feature>
<evidence type="ECO:0000313" key="4">
    <source>
        <dbReference type="EMBL" id="WAR00940.1"/>
    </source>
</evidence>
<evidence type="ECO:0000256" key="2">
    <source>
        <dbReference type="SAM" id="Phobius"/>
    </source>
</evidence>
<feature type="region of interest" description="Disordered" evidence="1">
    <location>
        <begin position="473"/>
        <end position="502"/>
    </location>
</feature>
<reference evidence="4" key="1">
    <citation type="submission" date="2022-11" db="EMBL/GenBank/DDBJ databases">
        <title>Centuries of genome instability and evolution in soft-shell clam transmissible cancer (bioRxiv).</title>
        <authorList>
            <person name="Hart S.F.M."/>
            <person name="Yonemitsu M.A."/>
            <person name="Giersch R.M."/>
            <person name="Beal B.F."/>
            <person name="Arriagada G."/>
            <person name="Davis B.W."/>
            <person name="Ostrander E.A."/>
            <person name="Goff S.P."/>
            <person name="Metzger M.J."/>
        </authorList>
    </citation>
    <scope>NUCLEOTIDE SEQUENCE</scope>
    <source>
        <strain evidence="4">MELC-2E11</strain>
        <tissue evidence="4">Siphon/mantle</tissue>
    </source>
</reference>